<dbReference type="GO" id="GO:0070979">
    <property type="term" value="P:protein K11-linked ubiquitination"/>
    <property type="evidence" value="ECO:0007669"/>
    <property type="project" value="TreeGrafter"/>
</dbReference>
<protein>
    <recommendedName>
        <fullName evidence="4">Anaphase-promoting complex subunit 1</fullName>
    </recommendedName>
</protein>
<dbReference type="Gene3D" id="1.25.10.10">
    <property type="entry name" value="Leucine-rich Repeat Variant"/>
    <property type="match status" value="2"/>
</dbReference>
<name>A0A6A3ARY2_HIBSY</name>
<comment type="similarity">
    <text evidence="3">Belongs to the APC1 family.</text>
</comment>
<dbReference type="InterPro" id="IPR026211">
    <property type="entry name" value="GIGANTEA"/>
</dbReference>
<dbReference type="GO" id="GO:0007091">
    <property type="term" value="P:metaphase/anaphase transition of mitotic cell cycle"/>
    <property type="evidence" value="ECO:0007669"/>
    <property type="project" value="TreeGrafter"/>
</dbReference>
<evidence type="ECO:0000256" key="10">
    <source>
        <dbReference type="ARBA" id="ARBA00023306"/>
    </source>
</evidence>
<evidence type="ECO:0000256" key="5">
    <source>
        <dbReference type="ARBA" id="ARBA00022618"/>
    </source>
</evidence>
<comment type="caution">
    <text evidence="12">The sequence shown here is derived from an EMBL/GenBank/DDBJ whole genome shotgun (WGS) entry which is preliminary data.</text>
</comment>
<proteinExistence type="inferred from homology"/>
<keyword evidence="13" id="KW-1185">Reference proteome</keyword>
<dbReference type="GO" id="GO:0051301">
    <property type="term" value="P:cell division"/>
    <property type="evidence" value="ECO:0007669"/>
    <property type="project" value="UniProtKB-KW"/>
</dbReference>
<dbReference type="EMBL" id="VEPZ02000966">
    <property type="protein sequence ID" value="KAE8707036.1"/>
    <property type="molecule type" value="Genomic_DNA"/>
</dbReference>
<evidence type="ECO:0000256" key="4">
    <source>
        <dbReference type="ARBA" id="ARBA00016070"/>
    </source>
</evidence>
<keyword evidence="9" id="KW-0539">Nucleus</keyword>
<evidence type="ECO:0000259" key="11">
    <source>
        <dbReference type="Pfam" id="PF18122"/>
    </source>
</evidence>
<dbReference type="PANTHER" id="PTHR12827">
    <property type="entry name" value="MEIOTIC CHECKPOINT REGULATOR TSG24 FAMILY MEMBER"/>
    <property type="match status" value="1"/>
</dbReference>
<dbReference type="FunFam" id="1.25.10.10:FF:000211">
    <property type="entry name" value="Anaphase-promoting complex subunit 1"/>
    <property type="match status" value="1"/>
</dbReference>
<dbReference type="PRINTS" id="PR02081">
    <property type="entry name" value="GIGANTEA"/>
</dbReference>
<dbReference type="InterPro" id="IPR024990">
    <property type="entry name" value="Apc1"/>
</dbReference>
<dbReference type="AlphaFoldDB" id="A0A6A3ARY2"/>
<accession>A0A6A3ARY2</accession>
<comment type="pathway">
    <text evidence="2">Protein modification; protein ubiquitination.</text>
</comment>
<keyword evidence="6" id="KW-0677">Repeat</keyword>
<keyword evidence="8" id="KW-0833">Ubl conjugation pathway</keyword>
<dbReference type="GO" id="GO:2000028">
    <property type="term" value="P:regulation of photoperiodism, flowering"/>
    <property type="evidence" value="ECO:0007669"/>
    <property type="project" value="InterPro"/>
</dbReference>
<dbReference type="InterPro" id="IPR002015">
    <property type="entry name" value="Proteasome/cyclosome_rpt"/>
</dbReference>
<evidence type="ECO:0000313" key="13">
    <source>
        <dbReference type="Proteomes" id="UP000436088"/>
    </source>
</evidence>
<gene>
    <name evidence="12" type="ORF">F3Y22_tig00110387pilonHSYRG00674</name>
</gene>
<dbReference type="InterPro" id="IPR041221">
    <property type="entry name" value="APC1_C"/>
</dbReference>
<dbReference type="GO" id="GO:0005680">
    <property type="term" value="C:anaphase-promoting complex"/>
    <property type="evidence" value="ECO:0007669"/>
    <property type="project" value="InterPro"/>
</dbReference>
<keyword evidence="5" id="KW-0132">Cell division</keyword>
<evidence type="ECO:0000256" key="6">
    <source>
        <dbReference type="ARBA" id="ARBA00022737"/>
    </source>
</evidence>
<dbReference type="GO" id="GO:0031145">
    <property type="term" value="P:anaphase-promoting complex-dependent catabolic process"/>
    <property type="evidence" value="ECO:0007669"/>
    <property type="project" value="TreeGrafter"/>
</dbReference>
<reference evidence="12" key="1">
    <citation type="submission" date="2019-09" db="EMBL/GenBank/DDBJ databases">
        <title>Draft genome information of white flower Hibiscus syriacus.</title>
        <authorList>
            <person name="Kim Y.-M."/>
        </authorList>
    </citation>
    <scope>NUCLEOTIDE SEQUENCE [LARGE SCALE GENOMIC DNA]</scope>
    <source>
        <strain evidence="12">YM2019G1</strain>
    </source>
</reference>
<evidence type="ECO:0000256" key="7">
    <source>
        <dbReference type="ARBA" id="ARBA00022776"/>
    </source>
</evidence>
<evidence type="ECO:0000256" key="1">
    <source>
        <dbReference type="ARBA" id="ARBA00004123"/>
    </source>
</evidence>
<dbReference type="PANTHER" id="PTHR12827:SF3">
    <property type="entry name" value="ANAPHASE-PROMOTING COMPLEX SUBUNIT 1"/>
    <property type="match status" value="1"/>
</dbReference>
<evidence type="ECO:0000256" key="3">
    <source>
        <dbReference type="ARBA" id="ARBA00010547"/>
    </source>
</evidence>
<dbReference type="Pfam" id="PF01851">
    <property type="entry name" value="PC_rep"/>
    <property type="match status" value="1"/>
</dbReference>
<evidence type="ECO:0000256" key="8">
    <source>
        <dbReference type="ARBA" id="ARBA00022786"/>
    </source>
</evidence>
<evidence type="ECO:0000313" key="12">
    <source>
        <dbReference type="EMBL" id="KAE8707036.1"/>
    </source>
</evidence>
<keyword evidence="10" id="KW-0131">Cell cycle</keyword>
<keyword evidence="7" id="KW-0498">Mitosis</keyword>
<comment type="subcellular location">
    <subcellularLocation>
        <location evidence="1">Nucleus</location>
    </subcellularLocation>
</comment>
<dbReference type="InterPro" id="IPR011989">
    <property type="entry name" value="ARM-like"/>
</dbReference>
<evidence type="ECO:0000256" key="2">
    <source>
        <dbReference type="ARBA" id="ARBA00004906"/>
    </source>
</evidence>
<feature type="domain" description="Anaphase-promoting complex subunit 1 C-terminal" evidence="11">
    <location>
        <begin position="857"/>
        <end position="975"/>
    </location>
</feature>
<dbReference type="GO" id="GO:0060090">
    <property type="term" value="F:molecular adaptor activity"/>
    <property type="evidence" value="ECO:0007669"/>
    <property type="project" value="TreeGrafter"/>
</dbReference>
<dbReference type="Pfam" id="PF18122">
    <property type="entry name" value="APC1_C"/>
    <property type="match status" value="1"/>
</dbReference>
<dbReference type="Proteomes" id="UP000436088">
    <property type="component" value="Unassembled WGS sequence"/>
</dbReference>
<sequence>MASYSIFSTIQQQIEDLSKLVKQDQYLETRIAMNKDCLEHILQLLTSKECEQKHDDSQVFDKLSTSKIQITASSRGSGKHSQLIPSTPRWAVVNGSGVILSVCDEEVAHYETASLTAAAVPALLVPPPTTALDEHPVAGLPALEPYARLFHRYYYIAIPRATQRLLLGLLEAPPWWATDAIDAIVQFLELLQAAEDYTTGIRLPRNWMLLHFLRAIGTEMSIRAGIAAVTVAVLFFCILSQPALFFPPTRQVDGVEVQHDPSGEAFTVPKLVLAGQLPAQQNATINLDPSMRNIQELKSWLEFHNVVAAGLRLAPLQGKVSRTWIIYNKPKEPNAVHAGLLLALGLHGFLRVLRITDIYQYFSQEHESTTAGLMLGLATSYRGTMQPSIAKCLYLHIPAHHPSSYPELELPTLLQTAALMSLGLLFEGSTHPQTMQRLLSEIGRRSGGDNVLEREGYVVSAGFSLGLVALGRGEDTLGFMDTLVDWLFHYIGGKEIRNERFPLLSTSMDEHNRGTGQMMDGTSVNVDVTAPGAMIALALMFLKSESEVIVSRLTIPQTHFDLQYVRPDFIMFRVIARNLIMWGKIHPTKDWIQSQIPEIVENGVNSLGDDTMDIDEMDAETTVQAYVNIVAGACISLGLRFAGTKDENAQELLYEYAVYFLNEIKLVSTTNRNTFSKGLSQYVDRSTLEMCLYLIVLSLSVVMAGSGHLQTFRLLRLLRNRSSVDGYANYGIQMVDPMTTVATLRHSDICMSLQWMLVGFKLLISTLASPFMLLLNPRYWPQVIELVPENEPWWSLGGRNDPFHSGILHVKRKVESCSYVDDPLGCQSLLSRAMHKVFDSTSLRAVNDGPTTVTVDQLVSTFSSDPSLIVFAQLFCDLSWNSKSDVDFQVFCLQVLFECISKDRPALLRVYLSLYTIIGTLAEQVSSSDILVGDSLSLSSLKFALSYNEVVLTGRLATSNGSIVQSVFLGSFQGKGNVITIGEVNKESSKNQGIKAEDKIYLKFRSYHQTSLALRKGLRLAARVYGTYIVLQHGVNYIELKAQLLGFDPWGQGSFHGRGIVMIMRDSLIGEDGGELGKLEIGLGISIKGRGVASSEGSHANSTNNTCKGI</sequence>
<organism evidence="12 13">
    <name type="scientific">Hibiscus syriacus</name>
    <name type="common">Rose of Sharon</name>
    <dbReference type="NCBI Taxonomy" id="106335"/>
    <lineage>
        <taxon>Eukaryota</taxon>
        <taxon>Viridiplantae</taxon>
        <taxon>Streptophyta</taxon>
        <taxon>Embryophyta</taxon>
        <taxon>Tracheophyta</taxon>
        <taxon>Spermatophyta</taxon>
        <taxon>Magnoliopsida</taxon>
        <taxon>eudicotyledons</taxon>
        <taxon>Gunneridae</taxon>
        <taxon>Pentapetalae</taxon>
        <taxon>rosids</taxon>
        <taxon>malvids</taxon>
        <taxon>Malvales</taxon>
        <taxon>Malvaceae</taxon>
        <taxon>Malvoideae</taxon>
        <taxon>Hibiscus</taxon>
    </lineage>
</organism>
<evidence type="ECO:0000256" key="9">
    <source>
        <dbReference type="ARBA" id="ARBA00023242"/>
    </source>
</evidence>